<dbReference type="PANTHER" id="PTHR10039">
    <property type="entry name" value="AMELOGENIN"/>
    <property type="match status" value="1"/>
</dbReference>
<reference evidence="4 6" key="1">
    <citation type="journal article" date="2020" name="Stud. Mycol.">
        <title>101 Dothideomycetes genomes: a test case for predicting lifestyles and emergence of pathogens.</title>
        <authorList>
            <person name="Haridas S."/>
            <person name="Albert R."/>
            <person name="Binder M."/>
            <person name="Bloem J."/>
            <person name="Labutti K."/>
            <person name="Salamov A."/>
            <person name="Andreopoulos B."/>
            <person name="Baker S."/>
            <person name="Barry K."/>
            <person name="Bills G."/>
            <person name="Bluhm B."/>
            <person name="Cannon C."/>
            <person name="Castanera R."/>
            <person name="Culley D."/>
            <person name="Daum C."/>
            <person name="Ezra D."/>
            <person name="Gonzalez J."/>
            <person name="Henrissat B."/>
            <person name="Kuo A."/>
            <person name="Liang C."/>
            <person name="Lipzen A."/>
            <person name="Lutzoni F."/>
            <person name="Magnuson J."/>
            <person name="Mondo S."/>
            <person name="Nolan M."/>
            <person name="Ohm R."/>
            <person name="Pangilinan J."/>
            <person name="Park H.-J."/>
            <person name="Ramirez L."/>
            <person name="Alfaro M."/>
            <person name="Sun H."/>
            <person name="Tritt A."/>
            <person name="Yoshinaga Y."/>
            <person name="Zwiers L.-H."/>
            <person name="Turgeon B."/>
            <person name="Goodwin S."/>
            <person name="Spatafora J."/>
            <person name="Crous P."/>
            <person name="Grigoriev I."/>
        </authorList>
    </citation>
    <scope>NUCLEOTIDE SEQUENCE</scope>
    <source>
        <strain evidence="4 6">CBS 304.34</strain>
    </source>
</reference>
<reference evidence="6" key="3">
    <citation type="submission" date="2025-04" db="UniProtKB">
        <authorList>
            <consortium name="RefSeq"/>
        </authorList>
    </citation>
    <scope>IDENTIFICATION</scope>
    <source>
        <strain evidence="6">CBS 304.34</strain>
    </source>
</reference>
<dbReference type="Proteomes" id="UP000504636">
    <property type="component" value="Unplaced"/>
</dbReference>
<dbReference type="EMBL" id="MU003718">
    <property type="protein sequence ID" value="KAF2803353.1"/>
    <property type="molecule type" value="Genomic_DNA"/>
</dbReference>
<reference evidence="6" key="2">
    <citation type="submission" date="2020-04" db="EMBL/GenBank/DDBJ databases">
        <authorList>
            <consortium name="NCBI Genome Project"/>
        </authorList>
    </citation>
    <scope>NUCLEOTIDE SEQUENCE</scope>
    <source>
        <strain evidence="6">CBS 304.34</strain>
    </source>
</reference>
<dbReference type="GeneID" id="54457056"/>
<dbReference type="AlphaFoldDB" id="A0A6A6Y4A4"/>
<keyword evidence="5" id="KW-1185">Reference proteome</keyword>
<dbReference type="RefSeq" id="XP_033570317.1">
    <property type="nucleotide sequence ID" value="XM_033716163.1"/>
</dbReference>
<evidence type="ECO:0000259" key="2">
    <source>
        <dbReference type="Pfam" id="PF24883"/>
    </source>
</evidence>
<dbReference type="InterPro" id="IPR056693">
    <property type="entry name" value="DUF7791"/>
</dbReference>
<sequence length="670" mass="77293">MLDPLTAIGLAGNVVQFVDFTAKLIAEGRAIYKAGATSENEDLEVITRDLIGLNGKLLSVSPPDSGSVQESEDEDLQHLAKRCVELGKELLSILEDLRMSGSYTRWDSFRMATRTVRKKDKIEGIQKRLNDIRAQLNLHLIALLRFMEMDRTDQLIQLKDEILMAIQELSQRDKRDRLQKKLLSKEQYLQPEANNVQDLSAISSKLSDLSQEGERVRREQRVLFSLRFRSMDVRHSKIPEAHNTTFNWIFEEAAEDDSLPRVEFMQWLRSSGDIYWLSGKAGSGKSTLTKFIASHPRTMQALSLWAGQHRLFTASHFFWHAGTDLQKSQEGLLQTILYDILRKCPDLIPAVLPFRWQAYGYSFENPEAWTLPELLTALRRLIEHDLSAKFCFFIDGLDEYYGNHVEIISLLRDLITSSNIKICVSSRPWNIFEDAFGKNSSRMLALQDLTRNDIQLYVQNHLEENEHFIRLKTRDPRCVDLVQEIVDRAQGVFLWVFLVVRDLVQGLTNSDRIVDLQRRLRRLPTDLEPYFKHILDTVEDIYKDQTAETFQLCLQARSPPLLMVFSLLDEEDPKFALTSSVSPLSVDEVAARYHEAHRRLNARCKGLLELVGDPIHDYFWETFSVQVDYLHRTVRDFLQGSEMQDYLKMSAGRHFDAHTCLANASLGLIK</sequence>
<evidence type="ECO:0000313" key="6">
    <source>
        <dbReference type="RefSeq" id="XP_033570317.1"/>
    </source>
</evidence>
<protein>
    <recommendedName>
        <fullName evidence="7">NACHT domain-containing protein</fullName>
    </recommendedName>
</protein>
<organism evidence="4">
    <name type="scientific">Mytilinidion resinicola</name>
    <dbReference type="NCBI Taxonomy" id="574789"/>
    <lineage>
        <taxon>Eukaryota</taxon>
        <taxon>Fungi</taxon>
        <taxon>Dikarya</taxon>
        <taxon>Ascomycota</taxon>
        <taxon>Pezizomycotina</taxon>
        <taxon>Dothideomycetes</taxon>
        <taxon>Pleosporomycetidae</taxon>
        <taxon>Mytilinidiales</taxon>
        <taxon>Mytilinidiaceae</taxon>
        <taxon>Mytilinidion</taxon>
    </lineage>
</organism>
<dbReference type="InterPro" id="IPR027417">
    <property type="entry name" value="P-loop_NTPase"/>
</dbReference>
<accession>A0A6A6Y4A4</accession>
<proteinExistence type="predicted"/>
<feature type="non-terminal residue" evidence="4">
    <location>
        <position position="670"/>
    </location>
</feature>
<evidence type="ECO:0000259" key="3">
    <source>
        <dbReference type="Pfam" id="PF25053"/>
    </source>
</evidence>
<dbReference type="Gene3D" id="3.40.50.300">
    <property type="entry name" value="P-loop containing nucleotide triphosphate hydrolases"/>
    <property type="match status" value="1"/>
</dbReference>
<gene>
    <name evidence="4 6" type="ORF">BDZ99DRAFT_400033</name>
</gene>
<evidence type="ECO:0000256" key="1">
    <source>
        <dbReference type="ARBA" id="ARBA00022737"/>
    </source>
</evidence>
<dbReference type="PANTHER" id="PTHR10039:SF5">
    <property type="entry name" value="NACHT DOMAIN-CONTAINING PROTEIN"/>
    <property type="match status" value="1"/>
</dbReference>
<evidence type="ECO:0008006" key="7">
    <source>
        <dbReference type="Google" id="ProtNLM"/>
    </source>
</evidence>
<name>A0A6A6Y4A4_9PEZI</name>
<dbReference type="Pfam" id="PF25053">
    <property type="entry name" value="DUF7791"/>
    <property type="match status" value="1"/>
</dbReference>
<dbReference type="Pfam" id="PF24883">
    <property type="entry name" value="NPHP3_N"/>
    <property type="match status" value="1"/>
</dbReference>
<keyword evidence="1" id="KW-0677">Repeat</keyword>
<evidence type="ECO:0000313" key="5">
    <source>
        <dbReference type="Proteomes" id="UP000504636"/>
    </source>
</evidence>
<feature type="domain" description="DUF7791" evidence="3">
    <location>
        <begin position="538"/>
        <end position="666"/>
    </location>
</feature>
<dbReference type="InterPro" id="IPR056884">
    <property type="entry name" value="NPHP3-like_N"/>
</dbReference>
<feature type="domain" description="Nephrocystin 3-like N-terminal" evidence="2">
    <location>
        <begin position="261"/>
        <end position="427"/>
    </location>
</feature>
<dbReference type="OrthoDB" id="443402at2759"/>
<evidence type="ECO:0000313" key="4">
    <source>
        <dbReference type="EMBL" id="KAF2803353.1"/>
    </source>
</evidence>
<dbReference type="SUPFAM" id="SSF52540">
    <property type="entry name" value="P-loop containing nucleoside triphosphate hydrolases"/>
    <property type="match status" value="1"/>
</dbReference>